<dbReference type="AlphaFoldDB" id="A0A803QRK8"/>
<evidence type="ECO:0000313" key="2">
    <source>
        <dbReference type="Proteomes" id="UP000596661"/>
    </source>
</evidence>
<evidence type="ECO:0000313" key="1">
    <source>
        <dbReference type="EnsemblPlants" id="cds.evm.model.ctgX13.2"/>
    </source>
</evidence>
<sequence>GQDLGRDLNPTYSDPSRVLVEVQVRIQSYLGFEGHLSLDHRLESVLVLMQGLESVFGFGSYGRFGSVVGVPGPDKLKIYSSSGLRILCQNLDLGLTGQITVRGPRSILRVWVGIEAWESFVDLNGLVLNEESVPDLDSQSIPAQILESMSNLDRTSSLSQDRGFGCGFKLRVLSRLGPKVPVLIRRVLIRFKMQSFDYDHSAVWSTVLECGLEFGQSPV</sequence>
<accession>A0A803QRK8</accession>
<dbReference type="EnsemblPlants" id="evm.model.ctgX13.2">
    <property type="protein sequence ID" value="cds.evm.model.ctgX13.2"/>
    <property type="gene ID" value="evm.TU.ctgX13.2"/>
</dbReference>
<keyword evidence="2" id="KW-1185">Reference proteome</keyword>
<protein>
    <submittedName>
        <fullName evidence="1">Uncharacterized protein</fullName>
    </submittedName>
</protein>
<organism evidence="1 2">
    <name type="scientific">Cannabis sativa</name>
    <name type="common">Hemp</name>
    <name type="synonym">Marijuana</name>
    <dbReference type="NCBI Taxonomy" id="3483"/>
    <lineage>
        <taxon>Eukaryota</taxon>
        <taxon>Viridiplantae</taxon>
        <taxon>Streptophyta</taxon>
        <taxon>Embryophyta</taxon>
        <taxon>Tracheophyta</taxon>
        <taxon>Spermatophyta</taxon>
        <taxon>Magnoliopsida</taxon>
        <taxon>eudicotyledons</taxon>
        <taxon>Gunneridae</taxon>
        <taxon>Pentapetalae</taxon>
        <taxon>rosids</taxon>
        <taxon>fabids</taxon>
        <taxon>Rosales</taxon>
        <taxon>Cannabaceae</taxon>
        <taxon>Cannabis</taxon>
    </lineage>
</organism>
<proteinExistence type="predicted"/>
<dbReference type="Proteomes" id="UP000596661">
    <property type="component" value="Unassembled WGS sequence"/>
</dbReference>
<reference evidence="1" key="1">
    <citation type="submission" date="2021-03" db="UniProtKB">
        <authorList>
            <consortium name="EnsemblPlants"/>
        </authorList>
    </citation>
    <scope>IDENTIFICATION</scope>
</reference>
<dbReference type="Gramene" id="evm.model.ctgX13.2">
    <property type="protein sequence ID" value="cds.evm.model.ctgX13.2"/>
    <property type="gene ID" value="evm.TU.ctgX13.2"/>
</dbReference>
<name>A0A803QRK8_CANSA</name>